<dbReference type="Proteomes" id="UP000037035">
    <property type="component" value="Unassembled WGS sequence"/>
</dbReference>
<keyword evidence="3" id="KW-1185">Reference proteome</keyword>
<keyword evidence="1" id="KW-0812">Transmembrane</keyword>
<accession>A0A0L6VA19</accession>
<gene>
    <name evidence="2" type="ORF">VP01_2113g1</name>
</gene>
<organism evidence="2 3">
    <name type="scientific">Puccinia sorghi</name>
    <dbReference type="NCBI Taxonomy" id="27349"/>
    <lineage>
        <taxon>Eukaryota</taxon>
        <taxon>Fungi</taxon>
        <taxon>Dikarya</taxon>
        <taxon>Basidiomycota</taxon>
        <taxon>Pucciniomycotina</taxon>
        <taxon>Pucciniomycetes</taxon>
        <taxon>Pucciniales</taxon>
        <taxon>Pucciniaceae</taxon>
        <taxon>Puccinia</taxon>
    </lineage>
</organism>
<dbReference type="AlphaFoldDB" id="A0A0L6VA19"/>
<sequence length="426" mass="48960">MVKEVKGCSYGYGFIAENICFCSASLIALWLGSTLCLIRMNQRMKPCWEAFEILPWQSFYFEMRVYISYRFPLLCYGTCAKVWKFYNYFCTRMGLKLQYLVISFFRINDDLFHKKLVSRLYYISFFFFPFLSNSIMQKTLLSLLPFVWSYADDGGARVKKSAHFSLMPVSIITIWKTKNGTSFHRTFQLVTAQPLSPSRRELRAFPPIARCRVKLVLLSGNKTKSHGSLPKLQKGMTPTPCGCNTYNTSYSTFLMITSSARAKDVKNFGRNGIVVRLARNITRRTRKSNSDTSRRELAWVGNGQRDETDAWSRPAGLRITSHSFPIYDDPVFAVSSPLAESQAKSVGAHFRNHNNIPIQRWTRWRTPCVDRLFFPGRRRVVCRECAGVSADTTYIFVLYGTLKAVSHIIPLQGQNKSKENNDNNNC</sequence>
<protein>
    <submittedName>
        <fullName evidence="2">Uncharacterized protein</fullName>
    </submittedName>
</protein>
<evidence type="ECO:0000313" key="3">
    <source>
        <dbReference type="Proteomes" id="UP000037035"/>
    </source>
</evidence>
<feature type="transmembrane region" description="Helical" evidence="1">
    <location>
        <begin position="12"/>
        <end position="38"/>
    </location>
</feature>
<dbReference type="EMBL" id="LAVV01006963">
    <property type="protein sequence ID" value="KNZ57608.1"/>
    <property type="molecule type" value="Genomic_DNA"/>
</dbReference>
<evidence type="ECO:0000313" key="2">
    <source>
        <dbReference type="EMBL" id="KNZ57608.1"/>
    </source>
</evidence>
<keyword evidence="1" id="KW-1133">Transmembrane helix</keyword>
<keyword evidence="1" id="KW-0472">Membrane</keyword>
<reference evidence="2 3" key="1">
    <citation type="submission" date="2015-08" db="EMBL/GenBank/DDBJ databases">
        <title>Next Generation Sequencing and Analysis of the Genome of Puccinia sorghi L Schw, the Causal Agent of Maize Common Rust.</title>
        <authorList>
            <person name="Rochi L."/>
            <person name="Burguener G."/>
            <person name="Darino M."/>
            <person name="Turjanski A."/>
            <person name="Kreff E."/>
            <person name="Dieguez M.J."/>
            <person name="Sacco F."/>
        </authorList>
    </citation>
    <scope>NUCLEOTIDE SEQUENCE [LARGE SCALE GENOMIC DNA]</scope>
    <source>
        <strain evidence="2 3">RO10H11247</strain>
    </source>
</reference>
<evidence type="ECO:0000256" key="1">
    <source>
        <dbReference type="SAM" id="Phobius"/>
    </source>
</evidence>
<name>A0A0L6VA19_9BASI</name>
<comment type="caution">
    <text evidence="2">The sequence shown here is derived from an EMBL/GenBank/DDBJ whole genome shotgun (WGS) entry which is preliminary data.</text>
</comment>
<feature type="transmembrane region" description="Helical" evidence="1">
    <location>
        <begin position="120"/>
        <end position="136"/>
    </location>
</feature>
<proteinExistence type="predicted"/>
<dbReference type="VEuPathDB" id="FungiDB:VP01_2113g1"/>